<dbReference type="GO" id="GO:0032299">
    <property type="term" value="C:ribonuclease H2 complex"/>
    <property type="evidence" value="ECO:0007669"/>
    <property type="project" value="InterPro"/>
</dbReference>
<dbReference type="EMBL" id="LN835302">
    <property type="protein sequence ID" value="CRG99363.1"/>
    <property type="molecule type" value="Genomic_DNA"/>
</dbReference>
<dbReference type="GeneID" id="39735464"/>
<accession>A0A1J1H6Z6</accession>
<organism evidence="1 2">
    <name type="scientific">Plasmodium relictum</name>
    <dbReference type="NCBI Taxonomy" id="85471"/>
    <lineage>
        <taxon>Eukaryota</taxon>
        <taxon>Sar</taxon>
        <taxon>Alveolata</taxon>
        <taxon>Apicomplexa</taxon>
        <taxon>Aconoidasida</taxon>
        <taxon>Haemosporida</taxon>
        <taxon>Plasmodiidae</taxon>
        <taxon>Plasmodium</taxon>
        <taxon>Plasmodium (Haemamoeba)</taxon>
    </lineage>
</organism>
<reference evidence="1 2" key="1">
    <citation type="submission" date="2015-04" db="EMBL/GenBank/DDBJ databases">
        <authorList>
            <consortium name="Pathogen Informatics"/>
        </authorList>
    </citation>
    <scope>NUCLEOTIDE SEQUENCE [LARGE SCALE GENOMIC DNA]</scope>
    <source>
        <strain evidence="1 2">SGS1</strain>
    </source>
</reference>
<dbReference type="GO" id="GO:0006401">
    <property type="term" value="P:RNA catabolic process"/>
    <property type="evidence" value="ECO:0007669"/>
    <property type="project" value="InterPro"/>
</dbReference>
<proteinExistence type="predicted"/>
<dbReference type="VEuPathDB" id="PlasmoDB:PRELSG_0712700"/>
<protein>
    <submittedName>
        <fullName evidence="1">Uncharacterized protein</fullName>
    </submittedName>
</protein>
<dbReference type="OMA" id="NADTFFI"/>
<name>A0A1J1H6Z6_PLARL</name>
<dbReference type="Pfam" id="PF08615">
    <property type="entry name" value="RNase_H2_suC"/>
    <property type="match status" value="1"/>
</dbReference>
<evidence type="ECO:0000313" key="2">
    <source>
        <dbReference type="Proteomes" id="UP000220158"/>
    </source>
</evidence>
<dbReference type="InterPro" id="IPR013924">
    <property type="entry name" value="RNase_H2_suC"/>
</dbReference>
<gene>
    <name evidence="1" type="ORF">PRELSG_0712700</name>
</gene>
<keyword evidence="2" id="KW-1185">Reference proteome</keyword>
<dbReference type="RefSeq" id="XP_028532370.1">
    <property type="nucleotide sequence ID" value="XM_028675819.1"/>
</dbReference>
<dbReference type="AlphaFoldDB" id="A0A1J1H6Z6"/>
<sequence length="288" mass="34951">MNSFFSEDTKEEEKLLLNILKNKDDKLPEIIEKIATSHLIRNNEKNEKEELNIKSENTEYLYNKEGNNHNNIIDKYTNEEKINFDLETNIFSFHIKKSGKINSDIYFLPYISEDNKDIITEYTYNYDYYDIYSENVQNTNKRIHSNKRNLEEKDDFLNINKKIKIKKEIEKLNYLKISEQKKKNFQKLLVHFRGRLFIGNNVTYSFFKTKTYLAMLHNNEHNIKEIEDLYFVNKKIQTYNLIKNATYWKQDEYPDISDQNIQKLFFFLIIPPLNNYKYEEEINNNIIF</sequence>
<dbReference type="KEGG" id="prel:PRELSG_0712700"/>
<dbReference type="OrthoDB" id="370745at2759"/>
<evidence type="ECO:0000313" key="1">
    <source>
        <dbReference type="EMBL" id="CRG99363.1"/>
    </source>
</evidence>
<dbReference type="Proteomes" id="UP000220158">
    <property type="component" value="Chromosome 7"/>
</dbReference>